<dbReference type="KEGG" id="bcom:BAUCODRAFT_511002"/>
<evidence type="ECO:0000313" key="2">
    <source>
        <dbReference type="Proteomes" id="UP000011761"/>
    </source>
</evidence>
<reference evidence="1 2" key="1">
    <citation type="journal article" date="2012" name="PLoS Pathog.">
        <title>Diverse lifestyles and strategies of plant pathogenesis encoded in the genomes of eighteen Dothideomycetes fungi.</title>
        <authorList>
            <person name="Ohm R.A."/>
            <person name="Feau N."/>
            <person name="Henrissat B."/>
            <person name="Schoch C.L."/>
            <person name="Horwitz B.A."/>
            <person name="Barry K.W."/>
            <person name="Condon B.J."/>
            <person name="Copeland A.C."/>
            <person name="Dhillon B."/>
            <person name="Glaser F."/>
            <person name="Hesse C.N."/>
            <person name="Kosti I."/>
            <person name="LaButti K."/>
            <person name="Lindquist E.A."/>
            <person name="Lucas S."/>
            <person name="Salamov A.A."/>
            <person name="Bradshaw R.E."/>
            <person name="Ciuffetti L."/>
            <person name="Hamelin R.C."/>
            <person name="Kema G.H.J."/>
            <person name="Lawrence C."/>
            <person name="Scott J.A."/>
            <person name="Spatafora J.W."/>
            <person name="Turgeon B.G."/>
            <person name="de Wit P.J.G.M."/>
            <person name="Zhong S."/>
            <person name="Goodwin S.B."/>
            <person name="Grigoriev I.V."/>
        </authorList>
    </citation>
    <scope>NUCLEOTIDE SEQUENCE [LARGE SCALE GENOMIC DNA]</scope>
    <source>
        <strain evidence="1 2">UAMH 10762</strain>
    </source>
</reference>
<name>M2NA14_BAUPA</name>
<dbReference type="AlphaFoldDB" id="M2NA14"/>
<evidence type="ECO:0000313" key="1">
    <source>
        <dbReference type="EMBL" id="EMC95974.1"/>
    </source>
</evidence>
<dbReference type="RefSeq" id="XP_007677257.1">
    <property type="nucleotide sequence ID" value="XM_007679067.1"/>
</dbReference>
<dbReference type="GeneID" id="19115041"/>
<protein>
    <submittedName>
        <fullName evidence="1">Uncharacterized protein</fullName>
    </submittedName>
</protein>
<dbReference type="Proteomes" id="UP000011761">
    <property type="component" value="Unassembled WGS sequence"/>
</dbReference>
<organism evidence="1 2">
    <name type="scientific">Baudoinia panamericana (strain UAMH 10762)</name>
    <name type="common">Angels' share fungus</name>
    <name type="synonym">Baudoinia compniacensis (strain UAMH 10762)</name>
    <dbReference type="NCBI Taxonomy" id="717646"/>
    <lineage>
        <taxon>Eukaryota</taxon>
        <taxon>Fungi</taxon>
        <taxon>Dikarya</taxon>
        <taxon>Ascomycota</taxon>
        <taxon>Pezizomycotina</taxon>
        <taxon>Dothideomycetes</taxon>
        <taxon>Dothideomycetidae</taxon>
        <taxon>Mycosphaerellales</taxon>
        <taxon>Teratosphaeriaceae</taxon>
        <taxon>Baudoinia</taxon>
    </lineage>
</organism>
<proteinExistence type="predicted"/>
<gene>
    <name evidence="1" type="ORF">BAUCODRAFT_511002</name>
</gene>
<sequence>MTASIVQAATTDAPWDLKDAMHAEGRFETCSGGEVEEKIAAEVVGGCSRACTLTGGRADSTRQNRMFTKVVWWRQRSDLPLRGQEGRLEVLRQSGCAIESSVCTAVSCVRSVGCSFAAVERLQRTKLRGWRSLPLLLVWPCVLDRCSGPRRCAVVVCELV</sequence>
<dbReference type="EMBL" id="KB445556">
    <property type="protein sequence ID" value="EMC95974.1"/>
    <property type="molecule type" value="Genomic_DNA"/>
</dbReference>
<accession>M2NA14</accession>
<keyword evidence="2" id="KW-1185">Reference proteome</keyword>
<dbReference type="HOGENOM" id="CLU_1651834_0_0_1"/>